<gene>
    <name evidence="2" type="ORF">JNB19_09475</name>
</gene>
<dbReference type="RefSeq" id="WP_203093405.1">
    <property type="nucleotide sequence ID" value="NZ_JAESPH010000004.1"/>
</dbReference>
<organism evidence="2 3">
    <name type="scientific">Capnocytophaga genosp. AHN8471</name>
    <dbReference type="NCBI Taxonomy" id="327574"/>
    <lineage>
        <taxon>Bacteria</taxon>
        <taxon>Pseudomonadati</taxon>
        <taxon>Bacteroidota</taxon>
        <taxon>Flavobacteriia</taxon>
        <taxon>Flavobacteriales</taxon>
        <taxon>Flavobacteriaceae</taxon>
        <taxon>Capnocytophaga</taxon>
    </lineage>
</organism>
<name>A0ABS1YX36_9FLAO</name>
<evidence type="ECO:0000256" key="1">
    <source>
        <dbReference type="SAM" id="Coils"/>
    </source>
</evidence>
<protein>
    <submittedName>
        <fullName evidence="2">Transcriptional regulator</fullName>
    </submittedName>
</protein>
<proteinExistence type="predicted"/>
<dbReference type="Proteomes" id="UP000603506">
    <property type="component" value="Unassembled WGS sequence"/>
</dbReference>
<dbReference type="EMBL" id="JAEUAH010000013">
    <property type="protein sequence ID" value="MBM0650977.1"/>
    <property type="molecule type" value="Genomic_DNA"/>
</dbReference>
<feature type="coiled-coil region" evidence="1">
    <location>
        <begin position="104"/>
        <end position="131"/>
    </location>
</feature>
<sequence length="136" mass="15340">MIDRILQFIDYKGISKLSFYKEVGLSNGFLDKNKSIGSEKLVKILNSYPEIEPLWLLLGQGEMLKKDINIVDNTNVNSNTNSIIGNNITGNTGNVTISISNEDVSRIIEQHKELTERLKTSQEQITTLLEIIKSTR</sequence>
<keyword evidence="1" id="KW-0175">Coiled coil</keyword>
<evidence type="ECO:0000313" key="2">
    <source>
        <dbReference type="EMBL" id="MBM0650977.1"/>
    </source>
</evidence>
<reference evidence="2 3" key="1">
    <citation type="submission" date="2021-01" db="EMBL/GenBank/DDBJ databases">
        <title>Evidence that Capnocytophaga endodontalis is a later homotypic synonym for Capnocytophaga genospecies AHN8471, and request for opinion on proposed recognition of strain AHN8471 as type strain of the species.</title>
        <authorList>
            <person name="Nicholson A.C."/>
            <person name="Hopper C.L."/>
            <person name="Gulvik C.A."/>
            <person name="Mcquiston J.R."/>
            <person name="Lau E.F."/>
        </authorList>
    </citation>
    <scope>NUCLEOTIDE SEQUENCE [LARGE SCALE GENOMIC DNA]</scope>
    <source>
        <strain evidence="2 3">AHN9576</strain>
    </source>
</reference>
<evidence type="ECO:0000313" key="3">
    <source>
        <dbReference type="Proteomes" id="UP000603506"/>
    </source>
</evidence>
<comment type="caution">
    <text evidence="2">The sequence shown here is derived from an EMBL/GenBank/DDBJ whole genome shotgun (WGS) entry which is preliminary data.</text>
</comment>
<accession>A0ABS1YX36</accession>
<keyword evidence="3" id="KW-1185">Reference proteome</keyword>